<name>A0A0E9SHB5_ANGAN</name>
<accession>A0A0E9SHB5</accession>
<proteinExistence type="predicted"/>
<evidence type="ECO:0000313" key="1">
    <source>
        <dbReference type="EMBL" id="JAH40739.1"/>
    </source>
</evidence>
<dbReference type="EMBL" id="GBXM01067838">
    <property type="protein sequence ID" value="JAH40739.1"/>
    <property type="molecule type" value="Transcribed_RNA"/>
</dbReference>
<organism evidence="1">
    <name type="scientific">Anguilla anguilla</name>
    <name type="common">European freshwater eel</name>
    <name type="synonym">Muraena anguilla</name>
    <dbReference type="NCBI Taxonomy" id="7936"/>
    <lineage>
        <taxon>Eukaryota</taxon>
        <taxon>Metazoa</taxon>
        <taxon>Chordata</taxon>
        <taxon>Craniata</taxon>
        <taxon>Vertebrata</taxon>
        <taxon>Euteleostomi</taxon>
        <taxon>Actinopterygii</taxon>
        <taxon>Neopterygii</taxon>
        <taxon>Teleostei</taxon>
        <taxon>Anguilliformes</taxon>
        <taxon>Anguillidae</taxon>
        <taxon>Anguilla</taxon>
    </lineage>
</organism>
<dbReference type="AlphaFoldDB" id="A0A0E9SHB5"/>
<dbReference type="EMBL" id="GBXM01100446">
    <property type="protein sequence ID" value="JAH08131.1"/>
    <property type="molecule type" value="Transcribed_RNA"/>
</dbReference>
<reference evidence="1" key="2">
    <citation type="journal article" date="2015" name="Fish Shellfish Immunol.">
        <title>Early steps in the European eel (Anguilla anguilla)-Vibrio vulnificus interaction in the gills: Role of the RtxA13 toxin.</title>
        <authorList>
            <person name="Callol A."/>
            <person name="Pajuelo D."/>
            <person name="Ebbesson L."/>
            <person name="Teles M."/>
            <person name="MacKenzie S."/>
            <person name="Amaro C."/>
        </authorList>
    </citation>
    <scope>NUCLEOTIDE SEQUENCE</scope>
</reference>
<protein>
    <submittedName>
        <fullName evidence="1">Uncharacterized protein</fullName>
    </submittedName>
</protein>
<reference evidence="1" key="1">
    <citation type="submission" date="2014-11" db="EMBL/GenBank/DDBJ databases">
        <authorList>
            <person name="Amaro Gonzalez C."/>
        </authorList>
    </citation>
    <scope>NUCLEOTIDE SEQUENCE</scope>
</reference>
<sequence>MADYAPSNQSATTNSPFLFSQLVVS</sequence>